<evidence type="ECO:0000256" key="2">
    <source>
        <dbReference type="ARBA" id="ARBA00022692"/>
    </source>
</evidence>
<keyword evidence="3 5" id="KW-1133">Transmembrane helix</keyword>
<evidence type="ECO:0000256" key="4">
    <source>
        <dbReference type="ARBA" id="ARBA00023136"/>
    </source>
</evidence>
<dbReference type="Proteomes" id="UP000009101">
    <property type="component" value="Chromosome"/>
</dbReference>
<dbReference type="KEGG" id="bcd:BARCL_0541"/>
<keyword evidence="7" id="KW-1185">Reference proteome</keyword>
<proteinExistence type="predicted"/>
<protein>
    <submittedName>
        <fullName evidence="6">Colicin V production protein</fullName>
    </submittedName>
</protein>
<feature type="transmembrane region" description="Helical" evidence="5">
    <location>
        <begin position="5"/>
        <end position="24"/>
    </location>
</feature>
<organism evidence="6 7">
    <name type="scientific">Bartonella clarridgeiae (strain CCUG 45776 / CIP 104772 / 73)</name>
    <dbReference type="NCBI Taxonomy" id="696125"/>
    <lineage>
        <taxon>Bacteria</taxon>
        <taxon>Pseudomonadati</taxon>
        <taxon>Pseudomonadota</taxon>
        <taxon>Alphaproteobacteria</taxon>
        <taxon>Hyphomicrobiales</taxon>
        <taxon>Bartonellaceae</taxon>
        <taxon>Bartonella</taxon>
    </lineage>
</organism>
<sequence length="179" mass="20368">MSVTILDGIVVVVILFSSFLAMLRGFSREILSFISWIIAAVATFFSFKLILPFTEQYLSNKMIALIVTFFMIFIIVLIVTYIITMKIADFIIDSRIGALDRTIGFIFGAFRGLLITVISILLINALVKPEQQSDWLKNAQTKPLLDSLSKKIAKMMPKDLDYTFETIEKFFKKDDTTNN</sequence>
<evidence type="ECO:0000256" key="5">
    <source>
        <dbReference type="SAM" id="Phobius"/>
    </source>
</evidence>
<dbReference type="AlphaFoldDB" id="E6YH84"/>
<dbReference type="EMBL" id="FN645454">
    <property type="protein sequence ID" value="CBI76222.1"/>
    <property type="molecule type" value="Genomic_DNA"/>
</dbReference>
<dbReference type="RefSeq" id="WP_013544885.1">
    <property type="nucleotide sequence ID" value="NC_014932.1"/>
</dbReference>
<feature type="transmembrane region" description="Helical" evidence="5">
    <location>
        <begin position="30"/>
        <end position="51"/>
    </location>
</feature>
<dbReference type="GO" id="GO:0016020">
    <property type="term" value="C:membrane"/>
    <property type="evidence" value="ECO:0007669"/>
    <property type="project" value="UniProtKB-SubCell"/>
</dbReference>
<accession>E6YH84</accession>
<evidence type="ECO:0000313" key="7">
    <source>
        <dbReference type="Proteomes" id="UP000009101"/>
    </source>
</evidence>
<comment type="subcellular location">
    <subcellularLocation>
        <location evidence="1">Membrane</location>
        <topology evidence="1">Multi-pass membrane protein</topology>
    </subcellularLocation>
</comment>
<evidence type="ECO:0000256" key="3">
    <source>
        <dbReference type="ARBA" id="ARBA00022989"/>
    </source>
</evidence>
<dbReference type="STRING" id="696125.BARCL_0541"/>
<gene>
    <name evidence="6" type="primary">cvpA</name>
    <name evidence="6" type="ordered locus">BARCL_0541</name>
</gene>
<dbReference type="Pfam" id="PF02674">
    <property type="entry name" value="Colicin_V"/>
    <property type="match status" value="1"/>
</dbReference>
<dbReference type="PANTHER" id="PTHR36926:SF1">
    <property type="entry name" value="COLICIN V PRODUCTION PROTEIN"/>
    <property type="match status" value="1"/>
</dbReference>
<feature type="transmembrane region" description="Helical" evidence="5">
    <location>
        <begin position="103"/>
        <end position="127"/>
    </location>
</feature>
<name>E6YH84_BARC7</name>
<dbReference type="PANTHER" id="PTHR36926">
    <property type="entry name" value="COLICIN V PRODUCTION PROTEIN"/>
    <property type="match status" value="1"/>
</dbReference>
<dbReference type="eggNOG" id="COG1286">
    <property type="taxonomic scope" value="Bacteria"/>
</dbReference>
<reference evidence="6 7" key="2">
    <citation type="journal article" date="2011" name="PLoS Genet.">
        <title>Parallel evolution of a type IV secretion system in radiating lineages of the host-restricted bacterial pathogen Bartonella.</title>
        <authorList>
            <person name="Engel P."/>
            <person name="Salzburger W."/>
            <person name="Liesch M."/>
            <person name="Chang C.C."/>
            <person name="Maruyama S."/>
            <person name="Lanz C."/>
            <person name="Calteau A."/>
            <person name="Lajus A."/>
            <person name="Medigue C."/>
            <person name="Schuster S.C."/>
            <person name="Dehio C."/>
        </authorList>
    </citation>
    <scope>NUCLEOTIDE SEQUENCE [LARGE SCALE GENOMIC DNA]</scope>
    <source>
        <strain evidence="7">CIP 104772 / 73</strain>
    </source>
</reference>
<evidence type="ECO:0000313" key="6">
    <source>
        <dbReference type="EMBL" id="CBI76222.1"/>
    </source>
</evidence>
<dbReference type="InterPro" id="IPR003825">
    <property type="entry name" value="Colicin-V_CvpA"/>
</dbReference>
<keyword evidence="4 5" id="KW-0472">Membrane</keyword>
<dbReference type="OrthoDB" id="9806894at2"/>
<keyword evidence="2 5" id="KW-0812">Transmembrane</keyword>
<evidence type="ECO:0000256" key="1">
    <source>
        <dbReference type="ARBA" id="ARBA00004141"/>
    </source>
</evidence>
<dbReference type="InterPro" id="IPR052719">
    <property type="entry name" value="CvpA-like"/>
</dbReference>
<dbReference type="GO" id="GO:0009403">
    <property type="term" value="P:toxin biosynthetic process"/>
    <property type="evidence" value="ECO:0007669"/>
    <property type="project" value="InterPro"/>
</dbReference>
<dbReference type="HOGENOM" id="CLU_092720_0_1_5"/>
<feature type="transmembrane region" description="Helical" evidence="5">
    <location>
        <begin position="63"/>
        <end position="83"/>
    </location>
</feature>
<reference evidence="7" key="1">
    <citation type="submission" date="2009-11" db="EMBL/GenBank/DDBJ databases">
        <title>Genome sequencing of Bartonella species and comparative genomics.</title>
        <authorList>
            <person name="Engel P."/>
            <person name="Salzburger W."/>
            <person name="Marius L."/>
            <person name="Chao-Chin C."/>
            <person name="Soichi M."/>
            <person name="Christa L."/>
            <person name="Alexandra C."/>
            <person name="Aurelie L."/>
            <person name="Claudine M."/>
            <person name="Stephan S.C."/>
            <person name="Christoph D."/>
        </authorList>
    </citation>
    <scope>NUCLEOTIDE SEQUENCE [LARGE SCALE GENOMIC DNA]</scope>
    <source>
        <strain evidence="7">CIP 104772 / 73</strain>
    </source>
</reference>